<dbReference type="Proteomes" id="UP001595816">
    <property type="component" value="Unassembled WGS sequence"/>
</dbReference>
<dbReference type="InterPro" id="IPR007527">
    <property type="entry name" value="Znf_SWIM"/>
</dbReference>
<sequence length="284" mass="29889">MTTPQWREFGRPRKVAGGIKARSARGSIGDTWWSKAFIGALESFADKGRLTRGRSYARAGQVLSLDIQPGQVSAAVQGSRATPYAVRLGFPPLGEATWAGLERQLAAQALFAAHLLAGQVPHELVDLFAAEGVPLFPTRATDVSLDCSCPDWGWPCKHIAAACYLLAERFDEDPFTLLLWRGRTRSDLLDALQVQRGSGVVTPVVGTAAALGEPGEEPPVSRWWSSPTPLPPTPPVGLPDVPLSRQLGTPPPSVGGAEVGLLITGVSAGSGPAAQESAPSSQDS</sequence>
<feature type="region of interest" description="Disordered" evidence="2">
    <location>
        <begin position="210"/>
        <end position="260"/>
    </location>
</feature>
<reference evidence="5" key="1">
    <citation type="journal article" date="2019" name="Int. J. Syst. Evol. Microbiol.">
        <title>The Global Catalogue of Microorganisms (GCM) 10K type strain sequencing project: providing services to taxonomists for standard genome sequencing and annotation.</title>
        <authorList>
            <consortium name="The Broad Institute Genomics Platform"/>
            <consortium name="The Broad Institute Genome Sequencing Center for Infectious Disease"/>
            <person name="Wu L."/>
            <person name="Ma J."/>
        </authorList>
    </citation>
    <scope>NUCLEOTIDE SEQUENCE [LARGE SCALE GENOMIC DNA]</scope>
    <source>
        <strain evidence="5">CGMCC 4.7289</strain>
    </source>
</reference>
<comment type="caution">
    <text evidence="4">The sequence shown here is derived from an EMBL/GenBank/DDBJ whole genome shotgun (WGS) entry which is preliminary data.</text>
</comment>
<evidence type="ECO:0000313" key="5">
    <source>
        <dbReference type="Proteomes" id="UP001595816"/>
    </source>
</evidence>
<dbReference type="EMBL" id="JBHSAY010000006">
    <property type="protein sequence ID" value="MFC4131301.1"/>
    <property type="molecule type" value="Genomic_DNA"/>
</dbReference>
<evidence type="ECO:0000259" key="3">
    <source>
        <dbReference type="PROSITE" id="PS50966"/>
    </source>
</evidence>
<feature type="compositionally biased region" description="Pro residues" evidence="2">
    <location>
        <begin position="228"/>
        <end position="237"/>
    </location>
</feature>
<proteinExistence type="predicted"/>
<keyword evidence="5" id="KW-1185">Reference proteome</keyword>
<keyword evidence="1" id="KW-0862">Zinc</keyword>
<accession>A0ABV8LLE7</accession>
<dbReference type="Pfam" id="PF04434">
    <property type="entry name" value="SWIM"/>
    <property type="match status" value="1"/>
</dbReference>
<keyword evidence="1" id="KW-0863">Zinc-finger</keyword>
<dbReference type="RefSeq" id="WP_253754708.1">
    <property type="nucleotide sequence ID" value="NZ_JAMZDZ010000001.1"/>
</dbReference>
<gene>
    <name evidence="4" type="ORF">ACFOZ4_11875</name>
</gene>
<feature type="domain" description="SWIM-type" evidence="3">
    <location>
        <begin position="136"/>
        <end position="167"/>
    </location>
</feature>
<evidence type="ECO:0000256" key="1">
    <source>
        <dbReference type="PROSITE-ProRule" id="PRU00325"/>
    </source>
</evidence>
<dbReference type="PANTHER" id="PTHR38133">
    <property type="entry name" value="SLR1429 PROTEIN"/>
    <property type="match status" value="1"/>
</dbReference>
<evidence type="ECO:0000313" key="4">
    <source>
        <dbReference type="EMBL" id="MFC4131301.1"/>
    </source>
</evidence>
<name>A0ABV8LLE7_9ACTN</name>
<evidence type="ECO:0000256" key="2">
    <source>
        <dbReference type="SAM" id="MobiDB-lite"/>
    </source>
</evidence>
<organism evidence="4 5">
    <name type="scientific">Hamadaea flava</name>
    <dbReference type="NCBI Taxonomy" id="1742688"/>
    <lineage>
        <taxon>Bacteria</taxon>
        <taxon>Bacillati</taxon>
        <taxon>Actinomycetota</taxon>
        <taxon>Actinomycetes</taxon>
        <taxon>Micromonosporales</taxon>
        <taxon>Micromonosporaceae</taxon>
        <taxon>Hamadaea</taxon>
    </lineage>
</organism>
<keyword evidence="1" id="KW-0479">Metal-binding</keyword>
<protein>
    <submittedName>
        <fullName evidence="4">SWIM zinc finger family protein</fullName>
    </submittedName>
</protein>
<dbReference type="PANTHER" id="PTHR38133:SF1">
    <property type="entry name" value="SLR1429 PROTEIN"/>
    <property type="match status" value="1"/>
</dbReference>
<dbReference type="PROSITE" id="PS50966">
    <property type="entry name" value="ZF_SWIM"/>
    <property type="match status" value="1"/>
</dbReference>